<feature type="region of interest" description="Disordered" evidence="1">
    <location>
        <begin position="42"/>
        <end position="77"/>
    </location>
</feature>
<accession>A0AAV2KTM8</accession>
<feature type="compositionally biased region" description="Basic and acidic residues" evidence="1">
    <location>
        <begin position="57"/>
        <end position="66"/>
    </location>
</feature>
<dbReference type="AlphaFoldDB" id="A0AAV2KTM8"/>
<name>A0AAV2KTM8_KNICA</name>
<keyword evidence="3" id="KW-1185">Reference proteome</keyword>
<organism evidence="2 3">
    <name type="scientific">Knipowitschia caucasica</name>
    <name type="common">Caucasian dwarf goby</name>
    <name type="synonym">Pomatoschistus caucasicus</name>
    <dbReference type="NCBI Taxonomy" id="637954"/>
    <lineage>
        <taxon>Eukaryota</taxon>
        <taxon>Metazoa</taxon>
        <taxon>Chordata</taxon>
        <taxon>Craniata</taxon>
        <taxon>Vertebrata</taxon>
        <taxon>Euteleostomi</taxon>
        <taxon>Actinopterygii</taxon>
        <taxon>Neopterygii</taxon>
        <taxon>Teleostei</taxon>
        <taxon>Neoteleostei</taxon>
        <taxon>Acanthomorphata</taxon>
        <taxon>Gobiaria</taxon>
        <taxon>Gobiiformes</taxon>
        <taxon>Gobioidei</taxon>
        <taxon>Gobiidae</taxon>
        <taxon>Gobiinae</taxon>
        <taxon>Knipowitschia</taxon>
    </lineage>
</organism>
<evidence type="ECO:0000313" key="3">
    <source>
        <dbReference type="Proteomes" id="UP001497482"/>
    </source>
</evidence>
<reference evidence="2 3" key="1">
    <citation type="submission" date="2024-04" db="EMBL/GenBank/DDBJ databases">
        <authorList>
            <person name="Waldvogel A.-M."/>
            <person name="Schoenle A."/>
        </authorList>
    </citation>
    <scope>NUCLEOTIDE SEQUENCE [LARGE SCALE GENOMIC DNA]</scope>
</reference>
<gene>
    <name evidence="2" type="ORF">KC01_LOCUS21610</name>
</gene>
<protein>
    <submittedName>
        <fullName evidence="2">Uncharacterized protein</fullName>
    </submittedName>
</protein>
<evidence type="ECO:0000313" key="2">
    <source>
        <dbReference type="EMBL" id="CAL1592356.1"/>
    </source>
</evidence>
<sequence>MDLKSDHPHKPSAHNSKEKVMSILINLEGPLPIRASGKSELLSSGLLMRPRAPGPVCDEKGGKEPGRGQSQQAQGPHTLHCVTPALMEVPRSEHSVLPVLTSHAAAKQTGLQQQQ</sequence>
<evidence type="ECO:0000256" key="1">
    <source>
        <dbReference type="SAM" id="MobiDB-lite"/>
    </source>
</evidence>
<proteinExistence type="predicted"/>
<dbReference type="Proteomes" id="UP001497482">
    <property type="component" value="Chromosome 2"/>
</dbReference>
<dbReference type="EMBL" id="OZ035824">
    <property type="protein sequence ID" value="CAL1592356.1"/>
    <property type="molecule type" value="Genomic_DNA"/>
</dbReference>